<feature type="compositionally biased region" description="Basic and acidic residues" evidence="1">
    <location>
        <begin position="65"/>
        <end position="78"/>
    </location>
</feature>
<evidence type="ECO:0000313" key="4">
    <source>
        <dbReference type="Proteomes" id="UP000000763"/>
    </source>
</evidence>
<protein>
    <submittedName>
        <fullName evidence="2">Uncharacterized protein</fullName>
    </submittedName>
</protein>
<dbReference type="EMBL" id="AP003875">
    <property type="protein sequence ID" value="BAD11548.1"/>
    <property type="molecule type" value="Genomic_DNA"/>
</dbReference>
<dbReference type="EMBL" id="AP004565">
    <property type="protein sequence ID" value="BAD05336.1"/>
    <property type="molecule type" value="Genomic_DNA"/>
</dbReference>
<reference evidence="4" key="3">
    <citation type="journal article" date="2005" name="Nature">
        <title>The map-based sequence of the rice genome.</title>
        <authorList>
            <consortium name="International rice genome sequencing project (IRGSP)"/>
            <person name="Matsumoto T."/>
            <person name="Wu J."/>
            <person name="Kanamori H."/>
            <person name="Katayose Y."/>
            <person name="Fujisawa M."/>
            <person name="Namiki N."/>
            <person name="Mizuno H."/>
            <person name="Yamamoto K."/>
            <person name="Antonio B.A."/>
            <person name="Baba T."/>
            <person name="Sakata K."/>
            <person name="Nagamura Y."/>
            <person name="Aoki H."/>
            <person name="Arikawa K."/>
            <person name="Arita K."/>
            <person name="Bito T."/>
            <person name="Chiden Y."/>
            <person name="Fujitsuka N."/>
            <person name="Fukunaka R."/>
            <person name="Hamada M."/>
            <person name="Harada C."/>
            <person name="Hayashi A."/>
            <person name="Hijishita S."/>
            <person name="Honda M."/>
            <person name="Hosokawa S."/>
            <person name="Ichikawa Y."/>
            <person name="Idonuma A."/>
            <person name="Iijima M."/>
            <person name="Ikeda M."/>
            <person name="Ikeno M."/>
            <person name="Ito K."/>
            <person name="Ito S."/>
            <person name="Ito T."/>
            <person name="Ito Y."/>
            <person name="Ito Y."/>
            <person name="Iwabuchi A."/>
            <person name="Kamiya K."/>
            <person name="Karasawa W."/>
            <person name="Kurita K."/>
            <person name="Katagiri S."/>
            <person name="Kikuta A."/>
            <person name="Kobayashi H."/>
            <person name="Kobayashi N."/>
            <person name="Machita K."/>
            <person name="Maehara T."/>
            <person name="Masukawa M."/>
            <person name="Mizubayashi T."/>
            <person name="Mukai Y."/>
            <person name="Nagasaki H."/>
            <person name="Nagata Y."/>
            <person name="Naito S."/>
            <person name="Nakashima M."/>
            <person name="Nakama Y."/>
            <person name="Nakamichi Y."/>
            <person name="Nakamura M."/>
            <person name="Meguro A."/>
            <person name="Negishi M."/>
            <person name="Ohta I."/>
            <person name="Ohta T."/>
            <person name="Okamoto M."/>
            <person name="Ono N."/>
            <person name="Saji S."/>
            <person name="Sakaguchi M."/>
            <person name="Sakai K."/>
            <person name="Shibata M."/>
            <person name="Shimokawa T."/>
            <person name="Song J."/>
            <person name="Takazaki Y."/>
            <person name="Terasawa K."/>
            <person name="Tsugane M."/>
            <person name="Tsuji K."/>
            <person name="Ueda S."/>
            <person name="Waki K."/>
            <person name="Yamagata H."/>
            <person name="Yamamoto M."/>
            <person name="Yamamoto S."/>
            <person name="Yamane H."/>
            <person name="Yoshiki S."/>
            <person name="Yoshihara R."/>
            <person name="Yukawa K."/>
            <person name="Zhong H."/>
            <person name="Yano M."/>
            <person name="Yuan Q."/>
            <person name="Ouyang S."/>
            <person name="Liu J."/>
            <person name="Jones K.M."/>
            <person name="Gansberger K."/>
            <person name="Moffat K."/>
            <person name="Hill J."/>
            <person name="Bera J."/>
            <person name="Fadrosh D."/>
            <person name="Jin S."/>
            <person name="Johri S."/>
            <person name="Kim M."/>
            <person name="Overton L."/>
            <person name="Reardon M."/>
            <person name="Tsitrin T."/>
            <person name="Vuong H."/>
            <person name="Weaver B."/>
            <person name="Ciecko A."/>
            <person name="Tallon L."/>
            <person name="Jackson J."/>
            <person name="Pai G."/>
            <person name="Aken S.V."/>
            <person name="Utterback T."/>
            <person name="Reidmuller S."/>
            <person name="Feldblyum T."/>
            <person name="Hsiao J."/>
            <person name="Zismann V."/>
            <person name="Iobst S."/>
            <person name="de Vazeille A.R."/>
            <person name="Buell C.R."/>
            <person name="Ying K."/>
            <person name="Li Y."/>
            <person name="Lu T."/>
            <person name="Huang Y."/>
            <person name="Zhao Q."/>
            <person name="Feng Q."/>
            <person name="Zhang L."/>
            <person name="Zhu J."/>
            <person name="Weng Q."/>
            <person name="Mu J."/>
            <person name="Lu Y."/>
            <person name="Fan D."/>
            <person name="Liu Y."/>
            <person name="Guan J."/>
            <person name="Zhang Y."/>
            <person name="Yu S."/>
            <person name="Liu X."/>
            <person name="Zhang Y."/>
            <person name="Hong G."/>
            <person name="Han B."/>
            <person name="Choisne N."/>
            <person name="Demange N."/>
            <person name="Orjeda G."/>
            <person name="Samain S."/>
            <person name="Cattolico L."/>
            <person name="Pelletier E."/>
            <person name="Couloux A."/>
            <person name="Segurens B."/>
            <person name="Wincker P."/>
            <person name="D'Hont A."/>
            <person name="Scarpelli C."/>
            <person name="Weissenbach J."/>
            <person name="Salanoubat M."/>
            <person name="Quetier F."/>
            <person name="Yu Y."/>
            <person name="Kim H.R."/>
            <person name="Rambo T."/>
            <person name="Currie J."/>
            <person name="Collura K."/>
            <person name="Luo M."/>
            <person name="Yang T."/>
            <person name="Ammiraju J.S.S."/>
            <person name="Engler F."/>
            <person name="Soderlund C."/>
            <person name="Wing R.A."/>
            <person name="Palmer L.E."/>
            <person name="de la Bastide M."/>
            <person name="Spiegel L."/>
            <person name="Nascimento L."/>
            <person name="Zutavern T."/>
            <person name="O'Shaughnessy A."/>
            <person name="Dike S."/>
            <person name="Dedhia N."/>
            <person name="Preston R."/>
            <person name="Balija V."/>
            <person name="McCombie W.R."/>
            <person name="Chow T."/>
            <person name="Chen H."/>
            <person name="Chung M."/>
            <person name="Chen C."/>
            <person name="Shaw J."/>
            <person name="Wu H."/>
            <person name="Hsiao K."/>
            <person name="Chao Y."/>
            <person name="Chu M."/>
            <person name="Cheng C."/>
            <person name="Hour A."/>
            <person name="Lee P."/>
            <person name="Lin S."/>
            <person name="Lin Y."/>
            <person name="Liou J."/>
            <person name="Liu S."/>
            <person name="Hsing Y."/>
            <person name="Raghuvanshi S."/>
            <person name="Mohanty A."/>
            <person name="Bharti A.K."/>
            <person name="Gaur A."/>
            <person name="Gupta V."/>
            <person name="Kumar D."/>
            <person name="Ravi V."/>
            <person name="Vij S."/>
            <person name="Kapur A."/>
            <person name="Khurana P."/>
            <person name="Khurana P."/>
            <person name="Khurana J.P."/>
            <person name="Tyagi A.K."/>
            <person name="Gaikwad K."/>
            <person name="Singh A."/>
            <person name="Dalal V."/>
            <person name="Srivastava S."/>
            <person name="Dixit A."/>
            <person name="Pal A.K."/>
            <person name="Ghazi I.A."/>
            <person name="Yadav M."/>
            <person name="Pandit A."/>
            <person name="Bhargava A."/>
            <person name="Sureshbabu K."/>
            <person name="Batra K."/>
            <person name="Sharma T.R."/>
            <person name="Mohapatra T."/>
            <person name="Singh N.K."/>
            <person name="Messing J."/>
            <person name="Nelson A.B."/>
            <person name="Fuks G."/>
            <person name="Kavchok S."/>
            <person name="Keizer G."/>
            <person name="Linton E."/>
            <person name="Llaca V."/>
            <person name="Song R."/>
            <person name="Tanyolac B."/>
            <person name="Young S."/>
            <person name="Ho-Il K."/>
            <person name="Hahn J.H."/>
            <person name="Sangsakoo G."/>
            <person name="Vanavichit A."/>
            <person name="de Mattos Luiz.A.T."/>
            <person name="Zimmer P.D."/>
            <person name="Malone G."/>
            <person name="Dellagostin O."/>
            <person name="de Oliveira A.C."/>
            <person name="Bevan M."/>
            <person name="Bancroft I."/>
            <person name="Minx P."/>
            <person name="Cordum H."/>
            <person name="Wilson R."/>
            <person name="Cheng Z."/>
            <person name="Jin W."/>
            <person name="Jiang J."/>
            <person name="Leong S.A."/>
            <person name="Iwama H."/>
            <person name="Gojobori T."/>
            <person name="Itoh T."/>
            <person name="Niimura Y."/>
            <person name="Fujii Y."/>
            <person name="Habara T."/>
            <person name="Sakai H."/>
            <person name="Sato Y."/>
            <person name="Wilson G."/>
            <person name="Kumar K."/>
            <person name="McCouch S."/>
            <person name="Juretic N."/>
            <person name="Hoen D."/>
            <person name="Wright S."/>
            <person name="Bruskiewich R."/>
            <person name="Bureau T."/>
            <person name="Miyao A."/>
            <person name="Hirochika H."/>
            <person name="Nishikawa T."/>
            <person name="Kadowaki K."/>
            <person name="Sugiura M."/>
            <person name="Burr B."/>
            <person name="Sasaki T."/>
        </authorList>
    </citation>
    <scope>NUCLEOTIDE SEQUENCE [LARGE SCALE GENOMIC DNA]</scope>
    <source>
        <strain evidence="4">cv. Nipponbare</strain>
    </source>
</reference>
<proteinExistence type="predicted"/>
<accession>Q6ZCF1</accession>
<evidence type="ECO:0000313" key="2">
    <source>
        <dbReference type="EMBL" id="BAD05336.1"/>
    </source>
</evidence>
<reference evidence="2" key="2">
    <citation type="submission" date="2001-12" db="EMBL/GenBank/DDBJ databases">
        <title>Oryza sativa nipponbare(GA3) genomic DNA, chromosome 8, PAC clone:P0486F07.</title>
        <authorList>
            <person name="Sasaki T."/>
            <person name="Matsumoto T."/>
            <person name="Yamamoto K."/>
        </authorList>
    </citation>
    <scope>NUCLEOTIDE SEQUENCE</scope>
</reference>
<organism evidence="2 4">
    <name type="scientific">Oryza sativa subsp. japonica</name>
    <name type="common">Rice</name>
    <dbReference type="NCBI Taxonomy" id="39947"/>
    <lineage>
        <taxon>Eukaryota</taxon>
        <taxon>Viridiplantae</taxon>
        <taxon>Streptophyta</taxon>
        <taxon>Embryophyta</taxon>
        <taxon>Tracheophyta</taxon>
        <taxon>Spermatophyta</taxon>
        <taxon>Magnoliopsida</taxon>
        <taxon>Liliopsida</taxon>
        <taxon>Poales</taxon>
        <taxon>Poaceae</taxon>
        <taxon>BOP clade</taxon>
        <taxon>Oryzoideae</taxon>
        <taxon>Oryzeae</taxon>
        <taxon>Oryzinae</taxon>
        <taxon>Oryza</taxon>
        <taxon>Oryza sativa</taxon>
    </lineage>
</organism>
<sequence>MNILPIVHLHIISRHFFKSTSRGRGRRLHLVGAASFGGGVGDRLGAEKRSRWQLRPAWRERRSRWREAGSAREARPVEEAGLGQRGAVGGGGGDLGVRRSCRWVWWSSAHEGWPAGDAGAGVSHVGKACVVVEHRCLRRGFP</sequence>
<dbReference type="Proteomes" id="UP000000763">
    <property type="component" value="Chromosome 8"/>
</dbReference>
<feature type="region of interest" description="Disordered" evidence="1">
    <location>
        <begin position="65"/>
        <end position="88"/>
    </location>
</feature>
<evidence type="ECO:0000256" key="1">
    <source>
        <dbReference type="SAM" id="MobiDB-lite"/>
    </source>
</evidence>
<name>Q6ZCF1_ORYSJ</name>
<evidence type="ECO:0000313" key="3">
    <source>
        <dbReference type="EMBL" id="BAD11548.1"/>
    </source>
</evidence>
<dbReference type="AlphaFoldDB" id="Q6ZCF1"/>
<gene>
    <name evidence="3" type="ORF">OJ1119_C05.8</name>
    <name evidence="2" type="ORF">P0486F07.37</name>
</gene>
<reference evidence="3" key="1">
    <citation type="submission" date="2001-07" db="EMBL/GenBank/DDBJ databases">
        <title>Oryza sativa nipponbare(GA3) genomic DNA, chromosome 8, BAC clone:OJ1119_C05.</title>
        <authorList>
            <person name="Sasaki T."/>
            <person name="Matsumoto T."/>
            <person name="Yamamoto K."/>
        </authorList>
    </citation>
    <scope>NUCLEOTIDE SEQUENCE</scope>
</reference>
<reference evidence="4" key="4">
    <citation type="journal article" date="2008" name="Nucleic Acids Res.">
        <title>The rice annotation project database (RAP-DB): 2008 update.</title>
        <authorList>
            <consortium name="The rice annotation project (RAP)"/>
        </authorList>
    </citation>
    <scope>GENOME REANNOTATION</scope>
    <source>
        <strain evidence="4">cv. Nipponbare</strain>
    </source>
</reference>